<sequence>MPLERASTPLPTRSKMDRRIERLEKAKAFVGQILDEITNTKGAYKFISFLSVTFMILYMLIVEPESYQIKALKSDATGMVCLVELALGSTCVSAVYGIVHRRALFLAPLLFLQNVVIIYSFSYYWYPYIAFQDRYAVESLKYAEKIGEAIVIHGVLIFNVLLRSSPLLFMMFFMFLTVKTIYCIMFIQHAKNQYYLPSYNAAVGNNSHVWSSIRRKISARQLLDNSTQTPGNRTLPDPDLICEMSAKFRNAKYPHPNEQTPEGQEMC</sequence>
<proteinExistence type="predicted"/>
<dbReference type="OrthoDB" id="5819026at2759"/>
<dbReference type="EMBL" id="NMWX01000001">
    <property type="protein sequence ID" value="OZG08016.1"/>
    <property type="molecule type" value="Genomic_DNA"/>
</dbReference>
<evidence type="ECO:0000313" key="2">
    <source>
        <dbReference type="Proteomes" id="UP000216624"/>
    </source>
</evidence>
<evidence type="ECO:0000313" key="1">
    <source>
        <dbReference type="EMBL" id="OZG08016.1"/>
    </source>
</evidence>
<dbReference type="KEGG" id="crq:GCK72_025769"/>
<dbReference type="HOGENOM" id="CLU_1058573_0_0_1"/>
<dbReference type="eggNOG" id="ENOG502TI3A">
    <property type="taxonomic scope" value="Eukaryota"/>
</dbReference>
<name>A0A261BEF3_CAERE</name>
<dbReference type="Proteomes" id="UP000216624">
    <property type="component" value="Unassembled WGS sequence"/>
</dbReference>
<dbReference type="OMA" id="ICEMSAK"/>
<keyword evidence="2" id="KW-1185">Reference proteome</keyword>
<comment type="caution">
    <text evidence="1">The sequence shown here is derived from an EMBL/GenBank/DDBJ whole genome shotgun (WGS) entry which is preliminary data.</text>
</comment>
<protein>
    <submittedName>
        <fullName evidence="1">Uncharacterized protein</fullName>
    </submittedName>
</protein>
<dbReference type="CTD" id="9817432"/>
<reference evidence="1" key="1">
    <citation type="submission" date="2017-08" db="EMBL/GenBank/DDBJ databases">
        <authorList>
            <person name="de Groot N.N."/>
        </authorList>
    </citation>
    <scope>NUCLEOTIDE SEQUENCE [LARGE SCALE GENOMIC DNA]</scope>
    <source>
        <strain evidence="1">PX439</strain>
    </source>
</reference>
<feature type="non-terminal residue" evidence="1">
    <location>
        <position position="1"/>
    </location>
</feature>
<accession>A0A261BEF3</accession>
<gene>
    <name evidence="1" type="ORF">FL82_02636</name>
</gene>
<organism evidence="1 2">
    <name type="scientific">Caenorhabditis remanei</name>
    <name type="common">Caenorhabditis vulgaris</name>
    <dbReference type="NCBI Taxonomy" id="31234"/>
    <lineage>
        <taxon>Eukaryota</taxon>
        <taxon>Metazoa</taxon>
        <taxon>Ecdysozoa</taxon>
        <taxon>Nematoda</taxon>
        <taxon>Chromadorea</taxon>
        <taxon>Rhabditida</taxon>
        <taxon>Rhabditina</taxon>
        <taxon>Rhabditomorpha</taxon>
        <taxon>Rhabditoidea</taxon>
        <taxon>Rhabditidae</taxon>
        <taxon>Peloderinae</taxon>
        <taxon>Caenorhabditis</taxon>
    </lineage>
</organism>